<feature type="region of interest" description="Disordered" evidence="1">
    <location>
        <begin position="99"/>
        <end position="141"/>
    </location>
</feature>
<dbReference type="Proteomes" id="UP001497453">
    <property type="component" value="Chromosome 9"/>
</dbReference>
<organism evidence="2 3">
    <name type="scientific">Somion occarium</name>
    <dbReference type="NCBI Taxonomy" id="3059160"/>
    <lineage>
        <taxon>Eukaryota</taxon>
        <taxon>Fungi</taxon>
        <taxon>Dikarya</taxon>
        <taxon>Basidiomycota</taxon>
        <taxon>Agaricomycotina</taxon>
        <taxon>Agaricomycetes</taxon>
        <taxon>Polyporales</taxon>
        <taxon>Cerrenaceae</taxon>
        <taxon>Somion</taxon>
    </lineage>
</organism>
<evidence type="ECO:0000256" key="1">
    <source>
        <dbReference type="SAM" id="MobiDB-lite"/>
    </source>
</evidence>
<dbReference type="EMBL" id="OZ037952">
    <property type="protein sequence ID" value="CAL1716595.1"/>
    <property type="molecule type" value="Genomic_DNA"/>
</dbReference>
<keyword evidence="3" id="KW-1185">Reference proteome</keyword>
<proteinExistence type="predicted"/>
<sequence length="1079" mass="120901">MWRWCLPTVRSAGDCTHIFSTIRTPSRLYSLSAKLAKVHDNTQCQISSFPEVVNSPNQHVQLISSRADEQVSVEVHTHSDAHDNPISPASPVQDLGGMQRLRSLDGPTREHHHGVCGRSEPSSNGCTHKASEPTTRPTTKTATGSIASIASKHSTVFLLRQFLAGRIDMSSPTRNSPRGIRALYLSLRQRSLLHLLTEQDMSTLIGLYGALSVFQSSSNSTNDELVDDSPFLAPTVRRIIKHIDVGTPRTYWTLLAMIVIDKKGLGMKLTLLDKYWIMRGRLAEVANITDSHSLARDEARIESLLHETRSHYRSLTPLINHPNLHLPFLRTLMSVGLTDEVVFRLGQILKRDGQVHPRLQALVWELILSRGHELTQDGKEKLLNCLIQPPSRLSPSSESEPTPFSESSHSFAIDNVVVSVGKLADMFAARLFNPTNEHIPTVLWDWVTSTILSALMRVSDLEVAYRNMVLLALVKAPASFVALQPSLPLFDSSAPGSSDWQTICALALLERTISPRGYTAEPLQEGLAKDLQHMLSFLWDSWSVLEDTRPAVVATAILSSFVYIAGRTKDTRISDACLKYAAAANLFARSNGTAPSLDLSRLVAEYTITQVTNGVDLRTAVHDLLNLLPDLANASEALSQVIVRLCPTALQVAYRLRNVAEHSGMSLSSYALRLLGITFAQAGQLDIALTFVTEPYTLPRHRADILEAIAATIAINERNALTQDLAVKLVTSMSRVFRKTPPSEKSTSNIEETVLSILSTEHPTGAIAVVLAIHASHPGYFTSTFLDTLFRTLVDQRFFRLSSVLFASIHEKYNKVCTRWYGLLMEQYCNADAHHLMRRLRKFRTFFPTRNLWLDRLHCGRRTTRVRTFWLQRLADAHLIPLRYQPKALDLLLRTCRLRAGKRLFYQYQSQHSKETSTVMGNSLLTSVFRHKDRSPPKRLRLLMSILEELTSQSSYVPDRVTLNILLKAFLHLSYRLDANAVRALFDRVILSGYPTGGVVPPGRSIFNVEPNALIDSIQFPELDPEISFERHVKPLYKMFITALFTRGDAQGGRKVVGILKVLQEQDERRKKLQQQTIS</sequence>
<gene>
    <name evidence="2" type="ORF">GFSPODELE1_LOCUS10823</name>
</gene>
<name>A0ABP1E9F3_9APHY</name>
<protein>
    <submittedName>
        <fullName evidence="2">Uncharacterized protein</fullName>
    </submittedName>
</protein>
<accession>A0ABP1E9F3</accession>
<evidence type="ECO:0000313" key="2">
    <source>
        <dbReference type="EMBL" id="CAL1716595.1"/>
    </source>
</evidence>
<reference evidence="3" key="1">
    <citation type="submission" date="2024-04" db="EMBL/GenBank/DDBJ databases">
        <authorList>
            <person name="Shaw F."/>
            <person name="Minotto A."/>
        </authorList>
    </citation>
    <scope>NUCLEOTIDE SEQUENCE [LARGE SCALE GENOMIC DNA]</scope>
</reference>
<evidence type="ECO:0000313" key="3">
    <source>
        <dbReference type="Proteomes" id="UP001497453"/>
    </source>
</evidence>